<gene>
    <name evidence="2" type="ORF">GCM10022285_61880</name>
</gene>
<feature type="region of interest" description="Disordered" evidence="1">
    <location>
        <begin position="171"/>
        <end position="212"/>
    </location>
</feature>
<evidence type="ECO:0000313" key="3">
    <source>
        <dbReference type="Proteomes" id="UP001501845"/>
    </source>
</evidence>
<comment type="caution">
    <text evidence="2">The sequence shown here is derived from an EMBL/GenBank/DDBJ whole genome shotgun (WGS) entry which is preliminary data.</text>
</comment>
<sequence>MAPVHEAGPDQAEGRSNSSCGAQRAPTPPSVAVATLGLVSDAARALANHRVHVVPVVLALANPPWQRDVWLDPSAFEDLDHVFHTLFDDFCDADEPERYLGVSLRSDEEVVLMRELGAALNAAAAEVPHDTDAEYLRTTAWPEVVTIAGRLAQVMVANDLGELAALLGDSAVPDPSQIGRGTTGNSGERAGGDSDFDTASPQVGSVTSRKHP</sequence>
<proteinExistence type="predicted"/>
<accession>A0ABP7Z9V6</accession>
<feature type="region of interest" description="Disordered" evidence="1">
    <location>
        <begin position="1"/>
        <end position="27"/>
    </location>
</feature>
<keyword evidence="3" id="KW-1185">Reference proteome</keyword>
<dbReference type="NCBIfam" id="NF047838">
    <property type="entry name" value="SCO4402_fam"/>
    <property type="match status" value="1"/>
</dbReference>
<name>A0ABP7Z9V6_9ACTN</name>
<dbReference type="Proteomes" id="UP001501845">
    <property type="component" value="Unassembled WGS sequence"/>
</dbReference>
<dbReference type="EMBL" id="BAABBU010000037">
    <property type="protein sequence ID" value="GAA4151088.1"/>
    <property type="molecule type" value="Genomic_DNA"/>
</dbReference>
<dbReference type="InterPro" id="IPR057705">
    <property type="entry name" value="DUF7945"/>
</dbReference>
<reference evidence="3" key="1">
    <citation type="journal article" date="2019" name="Int. J. Syst. Evol. Microbiol.">
        <title>The Global Catalogue of Microorganisms (GCM) 10K type strain sequencing project: providing services to taxonomists for standard genome sequencing and annotation.</title>
        <authorList>
            <consortium name="The Broad Institute Genomics Platform"/>
            <consortium name="The Broad Institute Genome Sequencing Center for Infectious Disease"/>
            <person name="Wu L."/>
            <person name="Ma J."/>
        </authorList>
    </citation>
    <scope>NUCLEOTIDE SEQUENCE [LARGE SCALE GENOMIC DNA]</scope>
    <source>
        <strain evidence="3">JCM 17589</strain>
    </source>
</reference>
<feature type="compositionally biased region" description="Polar residues" evidence="1">
    <location>
        <begin position="197"/>
        <end position="212"/>
    </location>
</feature>
<evidence type="ECO:0000313" key="2">
    <source>
        <dbReference type="EMBL" id="GAA4151088.1"/>
    </source>
</evidence>
<dbReference type="Pfam" id="PF25656">
    <property type="entry name" value="DUF7945"/>
    <property type="match status" value="1"/>
</dbReference>
<organism evidence="2 3">
    <name type="scientific">Streptomyces tunisiensis</name>
    <dbReference type="NCBI Taxonomy" id="948699"/>
    <lineage>
        <taxon>Bacteria</taxon>
        <taxon>Bacillati</taxon>
        <taxon>Actinomycetota</taxon>
        <taxon>Actinomycetes</taxon>
        <taxon>Kitasatosporales</taxon>
        <taxon>Streptomycetaceae</taxon>
        <taxon>Streptomyces</taxon>
    </lineage>
</organism>
<protein>
    <submittedName>
        <fullName evidence="2">Uncharacterized protein</fullName>
    </submittedName>
</protein>
<evidence type="ECO:0000256" key="1">
    <source>
        <dbReference type="SAM" id="MobiDB-lite"/>
    </source>
</evidence>